<dbReference type="PROSITE" id="PS51257">
    <property type="entry name" value="PROKAR_LIPOPROTEIN"/>
    <property type="match status" value="1"/>
</dbReference>
<accession>A0A9D5JV70</accession>
<organism evidence="1 2">
    <name type="scientific">candidate division KSB3 bacterium</name>
    <dbReference type="NCBI Taxonomy" id="2044937"/>
    <lineage>
        <taxon>Bacteria</taxon>
        <taxon>candidate division KSB3</taxon>
    </lineage>
</organism>
<dbReference type="AlphaFoldDB" id="A0A9D5JV70"/>
<name>A0A9D5JV70_9BACT</name>
<gene>
    <name evidence="1" type="ORF">GF339_09075</name>
</gene>
<evidence type="ECO:0000313" key="1">
    <source>
        <dbReference type="EMBL" id="MBD3324724.1"/>
    </source>
</evidence>
<dbReference type="EMBL" id="WJJP01000285">
    <property type="protein sequence ID" value="MBD3324724.1"/>
    <property type="molecule type" value="Genomic_DNA"/>
</dbReference>
<comment type="caution">
    <text evidence="1">The sequence shown here is derived from an EMBL/GenBank/DDBJ whole genome shotgun (WGS) entry which is preliminary data.</text>
</comment>
<evidence type="ECO:0000313" key="2">
    <source>
        <dbReference type="Proteomes" id="UP000649604"/>
    </source>
</evidence>
<sequence length="227" mass="24805">MRHNTFGKGAVLIALLAIVAIGMLGCSEESRMNSDITAPTVAFTDETTSTEAEQLANFGAVNRTISLEGFLTLLDQSNKYVIGPFFDMTGFFGPGGAQPQIPFFQLNAFWVYVVDPGDYLLTYETWYGAFHIMFRTPEPGAIAIYLHPRDVAFNITMTKGMIPAGVSEAPTDDLGDLGKMQVFGMVPYMGDLPSEFIPMEVTPLVINMMISPDIGVCPAPFLPCYPF</sequence>
<proteinExistence type="predicted"/>
<reference evidence="1" key="1">
    <citation type="submission" date="2019-11" db="EMBL/GenBank/DDBJ databases">
        <title>Microbial mats filling the niche in hypersaline microbial mats.</title>
        <authorList>
            <person name="Wong H.L."/>
            <person name="Macleod F.I."/>
            <person name="White R.A. III"/>
            <person name="Burns B.P."/>
        </authorList>
    </citation>
    <scope>NUCLEOTIDE SEQUENCE</scope>
    <source>
        <strain evidence="1">Rbin_158</strain>
    </source>
</reference>
<protein>
    <submittedName>
        <fullName evidence="1">Uncharacterized protein</fullName>
    </submittedName>
</protein>
<dbReference type="Proteomes" id="UP000649604">
    <property type="component" value="Unassembled WGS sequence"/>
</dbReference>